<evidence type="ECO:0000256" key="6">
    <source>
        <dbReference type="ARBA" id="ARBA00022694"/>
    </source>
</evidence>
<keyword evidence="6" id="KW-0819">tRNA processing</keyword>
<evidence type="ECO:0000313" key="16">
    <source>
        <dbReference type="Proteomes" id="UP000318447"/>
    </source>
</evidence>
<proteinExistence type="inferred from homology"/>
<sequence length="352" mass="37097">MSDTAPGSAPAPVTATVDAPPLSAPTKVKPPRKKPPRTEEAKPRLLAPANGVSAQQQKQRDKEFATHKAHILANLQTNVCDLSPKGSVDAKCLPVMDVLNTHKDYVTTSSCSGRIALFHSIKHSEACGADDGTATPRPRMKRGENAALGWVFVKHGMLRPMEMAQVVGFLCGAPTTPEDVALDAAQLEKHAAHMASVSGSAHCHGAAPGSLLAEMYDGEVEGVLVAARMSGDEVAALPVPTRGTVSLKMEPFVMHVRCRTMEAAKLLHSAAVSDSGYRNSGVVPPGKKIMCGIRGAAGLGLEVPVVLDGVNHVASQRAYVWALLGLANEKMEANEKKIRLLEKSVAARVLPA</sequence>
<evidence type="ECO:0000256" key="9">
    <source>
        <dbReference type="SAM" id="MobiDB-lite"/>
    </source>
</evidence>
<evidence type="ECO:0000256" key="2">
    <source>
        <dbReference type="ARBA" id="ARBA00012750"/>
    </source>
</evidence>
<reference evidence="12" key="2">
    <citation type="submission" date="2011-01" db="EMBL/GenBank/DDBJ databases">
        <authorList>
            <person name="Zhao B.P."/>
            <person name="Ren Z.A."/>
            <person name="Li C.D."/>
        </authorList>
    </citation>
    <scope>NUCLEOTIDE SEQUENCE</scope>
    <source>
        <strain evidence="12">BPK282A1</strain>
    </source>
</reference>
<dbReference type="InterPro" id="IPR036602">
    <property type="entry name" value="tRNA_yW-synthesising-like_sf"/>
</dbReference>
<dbReference type="GO" id="GO:0008033">
    <property type="term" value="P:tRNA processing"/>
    <property type="evidence" value="ECO:0007669"/>
    <property type="project" value="UniProtKB-KW"/>
</dbReference>
<reference evidence="13" key="5">
    <citation type="submission" date="2019-02" db="EMBL/GenBank/DDBJ databases">
        <title>FDA dAtabase for Regulatory Grade micrObial Sequences (FDA-ARGOS): Supporting development and validation of Infectious Disease Dx tests.</title>
        <authorList>
            <person name="Duncan R."/>
            <person name="Fisher C."/>
            <person name="Tallon L.J."/>
            <person name="Sadzewicz L."/>
            <person name="Sengamalay N."/>
            <person name="Ott S."/>
            <person name="Godinez A."/>
            <person name="Nagaraj S."/>
            <person name="Nadendla S."/>
            <person name="Sichtig H."/>
        </authorList>
    </citation>
    <scope>NUCLEOTIDE SEQUENCE</scope>
    <source>
        <strain evidence="13">FDAARGOS_361</strain>
    </source>
</reference>
<dbReference type="GO" id="GO:0032259">
    <property type="term" value="P:methylation"/>
    <property type="evidence" value="ECO:0007669"/>
    <property type="project" value="UniProtKB-KW"/>
</dbReference>
<comment type="catalytic activity">
    <reaction evidence="8">
        <text>4-demethyl-7-[(3S)-3-amino-3-carboxypropyl]wyosine(37) in tRNA(Phe) + S-adenosyl-L-methionine = 7-[(3S)-3-amino-3-carboxypropyl]wyosine(37) in tRNA(Phe) + S-adenosyl-L-homocysteine + H(+)</text>
        <dbReference type="Rhea" id="RHEA:36635"/>
        <dbReference type="Rhea" id="RHEA-COMP:10378"/>
        <dbReference type="Rhea" id="RHEA-COMP:10379"/>
        <dbReference type="ChEBI" id="CHEBI:15378"/>
        <dbReference type="ChEBI" id="CHEBI:57856"/>
        <dbReference type="ChEBI" id="CHEBI:59789"/>
        <dbReference type="ChEBI" id="CHEBI:73543"/>
        <dbReference type="ChEBI" id="CHEBI:73550"/>
        <dbReference type="EC" id="2.1.1.282"/>
    </reaction>
</comment>
<evidence type="ECO:0000256" key="3">
    <source>
        <dbReference type="ARBA" id="ARBA00022603"/>
    </source>
</evidence>
<dbReference type="OMA" id="GWVFVKH"/>
<evidence type="ECO:0000256" key="4">
    <source>
        <dbReference type="ARBA" id="ARBA00022679"/>
    </source>
</evidence>
<dbReference type="Proteomes" id="UP000008980">
    <property type="component" value="Chromosome 9"/>
</dbReference>
<dbReference type="Proteomes" id="UP000274082">
    <property type="component" value="Chromosome 9"/>
</dbReference>
<keyword evidence="15" id="KW-1185">Reference proteome</keyword>
<keyword evidence="5" id="KW-0949">S-adenosyl-L-methionine</keyword>
<dbReference type="PANTHER" id="PTHR48418:SF1">
    <property type="entry name" value="TRNA WYBUTOSINE-SYNTHESIZING PROTEIN 3"/>
    <property type="match status" value="1"/>
</dbReference>
<accession>A0A3Q8IBW6</accession>
<dbReference type="FunFam" id="3.30.1960.10:FF:000012">
    <property type="entry name" value="Methyltransferase TYW3, putative"/>
    <property type="match status" value="1"/>
</dbReference>
<reference evidence="11 15" key="4">
    <citation type="journal article" date="2018" name="Sci. Rep.">
        <title>A complete Leishmania donovani reference genome identifies novel genetic variations associated with virulence.</title>
        <authorList>
            <person name="Lypaczewski P."/>
            <person name="Hoshizaki J."/>
            <person name="Zhang W.-W."/>
            <person name="McCall L.-I."/>
            <person name="Torcivia-Rodriguez J."/>
            <person name="Simonyan V."/>
            <person name="Kaur A."/>
            <person name="Dewar K."/>
            <person name="Matlashewski G."/>
        </authorList>
    </citation>
    <scope>NUCLEOTIDE SEQUENCE [LARGE SCALE GENOMIC DNA]</scope>
    <source>
        <strain evidence="11 15">LdCL</strain>
    </source>
</reference>
<dbReference type="KEGG" id="ldo:LDBPK_090710"/>
<feature type="region of interest" description="Disordered" evidence="9">
    <location>
        <begin position="1"/>
        <end position="61"/>
    </location>
</feature>
<dbReference type="Proteomes" id="UP000318447">
    <property type="component" value="Unassembled WGS sequence"/>
</dbReference>
<dbReference type="EMBL" id="CP029508">
    <property type="protein sequence ID" value="AYU76511.1"/>
    <property type="molecule type" value="Genomic_DNA"/>
</dbReference>
<dbReference type="Gene3D" id="3.30.1960.10">
    <property type="entry name" value="tRNA wybutosine-synthesizing-like"/>
    <property type="match status" value="2"/>
</dbReference>
<dbReference type="RefSeq" id="XP_003858751.1">
    <property type="nucleotide sequence ID" value="XM_003858703.1"/>
</dbReference>
<evidence type="ECO:0000256" key="7">
    <source>
        <dbReference type="ARBA" id="ARBA00030554"/>
    </source>
</evidence>
<dbReference type="OrthoDB" id="263283at2759"/>
<feature type="domain" description="tRNA wybutosine-synthesizing protein" evidence="10">
    <location>
        <begin position="67"/>
        <end position="345"/>
    </location>
</feature>
<reference evidence="16" key="6">
    <citation type="submission" date="2019-02" db="EMBL/GenBank/DDBJ databases">
        <title>FDA dAtabase for Regulatory Grade micrObial Sequences (FDA-ARGOS): Supporting development and validation of Infectious Disease Dx tests.</title>
        <authorList>
            <person name="Duncan R."/>
            <person name="Fisher C."/>
            <person name="Tallon L."/>
            <person name="Sadzewicz L."/>
            <person name="Sengamalay N."/>
            <person name="Ott S."/>
            <person name="Godinez A."/>
            <person name="Nagaraj S."/>
            <person name="Vavikolanu K."/>
            <person name="Nadendla S."/>
            <person name="Aluvathingal J."/>
            <person name="Sichtig H."/>
        </authorList>
    </citation>
    <scope>NUCLEOTIDE SEQUENCE [LARGE SCALE GENOMIC DNA]</scope>
    <source>
        <strain evidence="16">FDAARGOS_361</strain>
    </source>
</reference>
<dbReference type="EMBL" id="RHLC01000042">
    <property type="protein sequence ID" value="TPP41712.1"/>
    <property type="molecule type" value="Genomic_DNA"/>
</dbReference>
<keyword evidence="4 11" id="KW-0808">Transferase</keyword>
<evidence type="ECO:0000313" key="14">
    <source>
        <dbReference type="Proteomes" id="UP000008980"/>
    </source>
</evidence>
<dbReference type="VEuPathDB" id="TriTrypDB:LDHU3_09.0850"/>
<keyword evidence="3 11" id="KW-0489">Methyltransferase</keyword>
<evidence type="ECO:0000259" key="10">
    <source>
        <dbReference type="Pfam" id="PF02676"/>
    </source>
</evidence>
<dbReference type="VEuPathDB" id="TriTrypDB:LdCL_090012200"/>
<dbReference type="Pfam" id="PF02676">
    <property type="entry name" value="TYW3"/>
    <property type="match status" value="1"/>
</dbReference>
<dbReference type="EMBL" id="FR799596">
    <property type="protein sequence ID" value="CBZ32031.1"/>
    <property type="molecule type" value="Genomic_DNA"/>
</dbReference>
<gene>
    <name evidence="13" type="ORF">CGC21_36985</name>
    <name evidence="12" type="ORF">LDBPK_090710</name>
    <name evidence="11" type="ORF">LdCL_090012200</name>
</gene>
<reference evidence="14" key="3">
    <citation type="submission" date="2011-02" db="EMBL/GenBank/DDBJ databases">
        <title>Whole genome sequencing of Leishmania donovani clinical lines reveals dynamic variation related to drug resistance.</title>
        <authorList>
            <person name="Downing T."/>
            <person name="Imamura H."/>
            <person name="Sanders M."/>
            <person name="Decuypere S."/>
            <person name="Hertz-Fowler C."/>
            <person name="Clark T.G."/>
            <person name="Rijal S."/>
            <person name="Sundar S."/>
            <person name="Quail M.A."/>
            <person name="De Doncker S."/>
            <person name="Maes I."/>
            <person name="Vanaerschot M."/>
            <person name="Stark O."/>
            <person name="Schonian G."/>
            <person name="Dujardin J.C."/>
            <person name="Berriman M."/>
        </authorList>
    </citation>
    <scope>NUCLEOTIDE SEQUENCE [LARGE SCALE GENOMIC DNA]</scope>
    <source>
        <strain evidence="14">BPK282A1</strain>
    </source>
</reference>
<dbReference type="SUPFAM" id="SSF111278">
    <property type="entry name" value="SSo0622-like"/>
    <property type="match status" value="1"/>
</dbReference>
<dbReference type="GO" id="GO:0008168">
    <property type="term" value="F:methyltransferase activity"/>
    <property type="evidence" value="ECO:0007669"/>
    <property type="project" value="UniProtKB-KW"/>
</dbReference>
<dbReference type="EC" id="2.1.1.282" evidence="2"/>
<accession>E9B9V8</accession>
<dbReference type="VEuPathDB" id="TriTrypDB:LdBPK_090710.1"/>
<dbReference type="AlphaFoldDB" id="A0A3Q8IBW6"/>
<protein>
    <recommendedName>
        <fullName evidence="2">tRNA(Phe) 7-[(3-amino-3-carboxypropyl)-4-demethylwyosine(37)-N(4)]-methyltransferase</fullName>
        <ecNumber evidence="2">2.1.1.282</ecNumber>
    </recommendedName>
    <alternativeName>
        <fullName evidence="7">tRNA(Phe) 7-((3-amino-3-carboxypropyl)-4-demethylwyosine(37)-N(4))-methyltransferase</fullName>
    </alternativeName>
</protein>
<evidence type="ECO:0000256" key="1">
    <source>
        <dbReference type="ARBA" id="ARBA00008569"/>
    </source>
</evidence>
<evidence type="ECO:0000313" key="13">
    <source>
        <dbReference type="EMBL" id="TPP41712.1"/>
    </source>
</evidence>
<evidence type="ECO:0000313" key="11">
    <source>
        <dbReference type="EMBL" id="AYU76511.1"/>
    </source>
</evidence>
<dbReference type="InterPro" id="IPR003827">
    <property type="entry name" value="tRNA_yW-synthesising"/>
</dbReference>
<name>A0A3Q8IBW6_LEIDO</name>
<evidence type="ECO:0000313" key="15">
    <source>
        <dbReference type="Proteomes" id="UP000274082"/>
    </source>
</evidence>
<comment type="similarity">
    <text evidence="1">Belongs to the TYW3 family.</text>
</comment>
<dbReference type="PANTHER" id="PTHR48418">
    <property type="entry name" value="TRNA WYBUTOSINE-SYNTHESIZING PROTEIN 3"/>
    <property type="match status" value="1"/>
</dbReference>
<evidence type="ECO:0000313" key="12">
    <source>
        <dbReference type="EMBL" id="CBZ32031.1"/>
    </source>
</evidence>
<feature type="compositionally biased region" description="Low complexity" evidence="9">
    <location>
        <begin position="10"/>
        <end position="27"/>
    </location>
</feature>
<evidence type="ECO:0000256" key="8">
    <source>
        <dbReference type="ARBA" id="ARBA00049202"/>
    </source>
</evidence>
<organism evidence="11 15">
    <name type="scientific">Leishmania donovani</name>
    <dbReference type="NCBI Taxonomy" id="5661"/>
    <lineage>
        <taxon>Eukaryota</taxon>
        <taxon>Discoba</taxon>
        <taxon>Euglenozoa</taxon>
        <taxon>Kinetoplastea</taxon>
        <taxon>Metakinetoplastina</taxon>
        <taxon>Trypanosomatida</taxon>
        <taxon>Trypanosomatidae</taxon>
        <taxon>Leishmaniinae</taxon>
        <taxon>Leishmania</taxon>
    </lineage>
</organism>
<reference evidence="12 14" key="1">
    <citation type="journal article" date="2011" name="Genome Res.">
        <title>Whole genome sequencing of multiple Leishmania donovani clinical isolates provides insights into population structure and mechanisms of drug resistance.</title>
        <authorList>
            <person name="Downing T."/>
            <person name="Imamura H."/>
            <person name="Decuypere S."/>
            <person name="Clark T.G."/>
            <person name="Coombs G.H."/>
            <person name="Cotton J.A."/>
            <person name="Hilley J.D."/>
            <person name="de Doncker S."/>
            <person name="Maes I."/>
            <person name="Mottram J.C."/>
            <person name="Quail M.A."/>
            <person name="Rijal S."/>
            <person name="Sanders M."/>
            <person name="Schonian G."/>
            <person name="Stark O."/>
            <person name="Sundar S."/>
            <person name="Vanaerschot M."/>
            <person name="Hertz-Fowler C."/>
            <person name="Dujardin J.C."/>
            <person name="Berriman M."/>
        </authorList>
    </citation>
    <scope>NUCLEOTIDE SEQUENCE [LARGE SCALE GENOMIC DNA]</scope>
    <source>
        <strain evidence="12 14">BPK282A1</strain>
    </source>
</reference>
<evidence type="ECO:0000256" key="5">
    <source>
        <dbReference type="ARBA" id="ARBA00022691"/>
    </source>
</evidence>
<dbReference type="GeneID" id="13392099"/>